<dbReference type="AlphaFoldDB" id="A0A0S4IRU2"/>
<comment type="subcellular location">
    <subcellularLocation>
        <location evidence="1">Endoplasmic reticulum membrane</location>
        <topology evidence="1">Single-pass type IV membrane protein</topology>
    </subcellularLocation>
    <subcellularLocation>
        <location evidence="2">Golgi apparatus membrane</location>
    </subcellularLocation>
</comment>
<dbReference type="InterPro" id="IPR011012">
    <property type="entry name" value="Longin-like_dom_sf"/>
</dbReference>
<protein>
    <recommendedName>
        <fullName evidence="8">Longin domain-containing protein</fullName>
    </recommendedName>
</protein>
<keyword evidence="4" id="KW-0813">Transport</keyword>
<evidence type="ECO:0000256" key="7">
    <source>
        <dbReference type="SAM" id="Phobius"/>
    </source>
</evidence>
<dbReference type="SMART" id="SM01270">
    <property type="entry name" value="Longin"/>
    <property type="match status" value="1"/>
</dbReference>
<sequence>MLHFTLIARQSDALALSADTENSGGADLERNKVTAKNILRKLAANDRQGGGSGASQPPLLTVESQSYAYHILSDGGVLFLTMCDTSAPSALAFAYLEDVAREFLQQYGTQIATATRPYSFIKFDLYLQKTKKVFSSATSGRSAAALQRSGRPLPVKKSFREIMGHLDAQAGGAGGQGGSTSVAGGSKGGDNTLILVGFGVAALFIVIVIVVLVA</sequence>
<dbReference type="OMA" id="SQGICYL"/>
<name>A0A0S4IRU2_BODSA</name>
<dbReference type="GO" id="GO:0005789">
    <property type="term" value="C:endoplasmic reticulum membrane"/>
    <property type="evidence" value="ECO:0007669"/>
    <property type="project" value="UniProtKB-SubCell"/>
</dbReference>
<organism evidence="9 10">
    <name type="scientific">Bodo saltans</name>
    <name type="common">Flagellated protozoan</name>
    <dbReference type="NCBI Taxonomy" id="75058"/>
    <lineage>
        <taxon>Eukaryota</taxon>
        <taxon>Discoba</taxon>
        <taxon>Euglenozoa</taxon>
        <taxon>Kinetoplastea</taxon>
        <taxon>Metakinetoplastina</taxon>
        <taxon>Eubodonida</taxon>
        <taxon>Bodonidae</taxon>
        <taxon>Bodo</taxon>
    </lineage>
</organism>
<keyword evidence="7" id="KW-0812">Transmembrane</keyword>
<feature type="domain" description="Longin" evidence="8">
    <location>
        <begin position="6"/>
        <end position="127"/>
    </location>
</feature>
<dbReference type="GO" id="GO:0006888">
    <property type="term" value="P:endoplasmic reticulum to Golgi vesicle-mediated transport"/>
    <property type="evidence" value="ECO:0007669"/>
    <property type="project" value="InterPro"/>
</dbReference>
<dbReference type="VEuPathDB" id="TriTrypDB:BSAL_62095"/>
<dbReference type="Pfam" id="PF13774">
    <property type="entry name" value="Longin"/>
    <property type="match status" value="1"/>
</dbReference>
<dbReference type="CDD" id="cd14824">
    <property type="entry name" value="Longin"/>
    <property type="match status" value="1"/>
</dbReference>
<evidence type="ECO:0000256" key="2">
    <source>
        <dbReference type="ARBA" id="ARBA00004394"/>
    </source>
</evidence>
<keyword evidence="5" id="KW-0175">Coiled coil</keyword>
<evidence type="ECO:0000256" key="5">
    <source>
        <dbReference type="ARBA" id="ARBA00023054"/>
    </source>
</evidence>
<evidence type="ECO:0000313" key="10">
    <source>
        <dbReference type="Proteomes" id="UP000051952"/>
    </source>
</evidence>
<evidence type="ECO:0000259" key="8">
    <source>
        <dbReference type="PROSITE" id="PS50859"/>
    </source>
</evidence>
<dbReference type="InterPro" id="IPR010908">
    <property type="entry name" value="Longin_dom"/>
</dbReference>
<dbReference type="PANTHER" id="PTHR45837">
    <property type="entry name" value="VESICLE-TRAFFICKING PROTEIN SEC22B"/>
    <property type="match status" value="1"/>
</dbReference>
<accession>A0A0S4IRU2</accession>
<keyword evidence="6 7" id="KW-0472">Membrane</keyword>
<dbReference type="Proteomes" id="UP000051952">
    <property type="component" value="Unassembled WGS sequence"/>
</dbReference>
<dbReference type="InterPro" id="IPR044565">
    <property type="entry name" value="Sec22"/>
</dbReference>
<dbReference type="GO" id="GO:0005484">
    <property type="term" value="F:SNAP receptor activity"/>
    <property type="evidence" value="ECO:0007669"/>
    <property type="project" value="InterPro"/>
</dbReference>
<keyword evidence="10" id="KW-1185">Reference proteome</keyword>
<gene>
    <name evidence="9" type="ORF">BSAL_62095</name>
</gene>
<proteinExistence type="inferred from homology"/>
<dbReference type="Gene3D" id="3.30.450.50">
    <property type="entry name" value="Longin domain"/>
    <property type="match status" value="1"/>
</dbReference>
<dbReference type="PROSITE" id="PS50859">
    <property type="entry name" value="LONGIN"/>
    <property type="match status" value="1"/>
</dbReference>
<evidence type="ECO:0000256" key="4">
    <source>
        <dbReference type="ARBA" id="ARBA00022927"/>
    </source>
</evidence>
<dbReference type="OrthoDB" id="1719357at2759"/>
<feature type="transmembrane region" description="Helical" evidence="7">
    <location>
        <begin position="193"/>
        <end position="213"/>
    </location>
</feature>
<dbReference type="GO" id="GO:0000139">
    <property type="term" value="C:Golgi membrane"/>
    <property type="evidence" value="ECO:0007669"/>
    <property type="project" value="UniProtKB-SubCell"/>
</dbReference>
<evidence type="ECO:0000256" key="3">
    <source>
        <dbReference type="ARBA" id="ARBA00008025"/>
    </source>
</evidence>
<reference evidence="10" key="1">
    <citation type="submission" date="2015-09" db="EMBL/GenBank/DDBJ databases">
        <authorList>
            <consortium name="Pathogen Informatics"/>
        </authorList>
    </citation>
    <scope>NUCLEOTIDE SEQUENCE [LARGE SCALE GENOMIC DNA]</scope>
    <source>
        <strain evidence="10">Lake Konstanz</strain>
    </source>
</reference>
<comment type="similarity">
    <text evidence="3">Belongs to the synaptobrevin family.</text>
</comment>
<dbReference type="EMBL" id="CYKH01000314">
    <property type="protein sequence ID" value="CUF39321.1"/>
    <property type="molecule type" value="Genomic_DNA"/>
</dbReference>
<evidence type="ECO:0000313" key="9">
    <source>
        <dbReference type="EMBL" id="CUF39321.1"/>
    </source>
</evidence>
<evidence type="ECO:0000256" key="6">
    <source>
        <dbReference type="ARBA" id="ARBA00023136"/>
    </source>
</evidence>
<dbReference type="SUPFAM" id="SSF64356">
    <property type="entry name" value="SNARE-like"/>
    <property type="match status" value="1"/>
</dbReference>
<keyword evidence="7" id="KW-1133">Transmembrane helix</keyword>
<dbReference type="GO" id="GO:0006890">
    <property type="term" value="P:retrograde vesicle-mediated transport, Golgi to endoplasmic reticulum"/>
    <property type="evidence" value="ECO:0007669"/>
    <property type="project" value="InterPro"/>
</dbReference>
<keyword evidence="4" id="KW-0653">Protein transport</keyword>
<dbReference type="GO" id="GO:0015031">
    <property type="term" value="P:protein transport"/>
    <property type="evidence" value="ECO:0007669"/>
    <property type="project" value="UniProtKB-KW"/>
</dbReference>
<evidence type="ECO:0000256" key="1">
    <source>
        <dbReference type="ARBA" id="ARBA00004163"/>
    </source>
</evidence>